<organism evidence="11 12">
    <name type="scientific">Mya arenaria</name>
    <name type="common">Soft-shell clam</name>
    <dbReference type="NCBI Taxonomy" id="6604"/>
    <lineage>
        <taxon>Eukaryota</taxon>
        <taxon>Metazoa</taxon>
        <taxon>Spiralia</taxon>
        <taxon>Lophotrochozoa</taxon>
        <taxon>Mollusca</taxon>
        <taxon>Bivalvia</taxon>
        <taxon>Autobranchia</taxon>
        <taxon>Heteroconchia</taxon>
        <taxon>Euheterodonta</taxon>
        <taxon>Imparidentia</taxon>
        <taxon>Neoheterodontei</taxon>
        <taxon>Myida</taxon>
        <taxon>Myoidea</taxon>
        <taxon>Myidae</taxon>
        <taxon>Mya</taxon>
    </lineage>
</organism>
<dbReference type="Proteomes" id="UP001164746">
    <property type="component" value="Chromosome 12"/>
</dbReference>
<dbReference type="EMBL" id="CP111023">
    <property type="protein sequence ID" value="WAR20746.1"/>
    <property type="molecule type" value="Genomic_DNA"/>
</dbReference>
<proteinExistence type="inferred from homology"/>
<keyword evidence="4 9" id="KW-1133">Transmembrane helix</keyword>
<keyword evidence="7" id="KW-0175">Coiled coil</keyword>
<sequence>MYIRKRQHVVTRTAFCCCCFLVCVLPVLTDDPVYTPQTLSDAAGNTADNASLITWADWPAGDAYVLTEPSRVSEGLSAYYNMIHGFIDAIFVKGFPNDLLEKLADQDLSAIVGSYSNYIPYFLGFAIAVVTGLLFIIIFPIFAVCFCCCRCCGNCGGRKKQDPKQAGSNCRKGCFIITLIISTSFLLVSAICIYVNNSNTSTTLTSLDDVVNDTFSDARTFTNNTLQEVERIAGTNLNFTIDALFRDLDNMDYLLGIPVRDQIKNNTNLTSTIAIGYNISTKMDDADTALTNVETAMTDLETSINSLNTSLTSFKTNMDTIFSSCGVNCPSSGQPSYSSASVDVDTSQFPSLTGARTSMDNAKNTNMTQQLETAEAELDNLPETVKNESNTTISDMKTDIDALRGDLAEVLSTVEDLNDEISGANSSLDLDKLSSDLRDYTDILKQYDQYRWYGGVGLASVVLVVVVFALLGLLFGLCGTHTFGGVYPDILHVVDVVDVSYVEDLYNKFTVGKDKYSLGNLLFQNDSIPLTLYRLLNNSPTTVDLGDLADDIDTYVTSNPSMPPGTKTSLNAQATELRRIESEEYAYVSGNTTALNTSVGNMETTVADIPELETYAGRVVGIIDSFVGYTGDAVKNKMGKCTPVWNIYNTLVVHTFCYNFLDTFNGFWFSLGWAVFFFMFSLIFSVKTAKYFRTMTEIPDELMDDVDDNYSLDYLPDSKGRPDVSSHHSHPTPDYTYPDVKVLYGKLNTLGVNLNHENEADDNTEKLFSNAKNRSDASDPHEASIEQQSELRQDKLVNDKTEKTAADGDDIAEESYQHEVVTQEIVIKPKINPLEKKYDSSPSDMNGRVAVQSDIMMPTAPPLSEMTEHTEEDGHAGQG</sequence>
<dbReference type="Pfam" id="PF05478">
    <property type="entry name" value="Prominin"/>
    <property type="match status" value="2"/>
</dbReference>
<feature type="transmembrane region" description="Helical" evidence="9">
    <location>
        <begin position="667"/>
        <end position="686"/>
    </location>
</feature>
<protein>
    <submittedName>
        <fullName evidence="11">PROM1-like protein</fullName>
    </submittedName>
</protein>
<accession>A0ABY7FII3</accession>
<evidence type="ECO:0000313" key="11">
    <source>
        <dbReference type="EMBL" id="WAR20746.1"/>
    </source>
</evidence>
<evidence type="ECO:0000256" key="2">
    <source>
        <dbReference type="ARBA" id="ARBA00006058"/>
    </source>
</evidence>
<evidence type="ECO:0000256" key="7">
    <source>
        <dbReference type="SAM" id="Coils"/>
    </source>
</evidence>
<comment type="subcellular location">
    <subcellularLocation>
        <location evidence="1">Membrane</location>
        <topology evidence="1">Multi-pass membrane protein</topology>
    </subcellularLocation>
</comment>
<reference evidence="11" key="1">
    <citation type="submission" date="2022-11" db="EMBL/GenBank/DDBJ databases">
        <title>Centuries of genome instability and evolution in soft-shell clam transmissible cancer (bioRxiv).</title>
        <authorList>
            <person name="Hart S.F.M."/>
            <person name="Yonemitsu M.A."/>
            <person name="Giersch R.M."/>
            <person name="Beal B.F."/>
            <person name="Arriagada G."/>
            <person name="Davis B.W."/>
            <person name="Ostrander E.A."/>
            <person name="Goff S.P."/>
            <person name="Metzger M.J."/>
        </authorList>
    </citation>
    <scope>NUCLEOTIDE SEQUENCE</scope>
    <source>
        <strain evidence="11">MELC-2E11</strain>
        <tissue evidence="11">Siphon/mantle</tissue>
    </source>
</reference>
<evidence type="ECO:0000256" key="9">
    <source>
        <dbReference type="SAM" id="Phobius"/>
    </source>
</evidence>
<keyword evidence="6" id="KW-0325">Glycoprotein</keyword>
<comment type="similarity">
    <text evidence="2">Belongs to the prominin family.</text>
</comment>
<feature type="transmembrane region" description="Helical" evidence="9">
    <location>
        <begin position="173"/>
        <end position="196"/>
    </location>
</feature>
<evidence type="ECO:0000256" key="6">
    <source>
        <dbReference type="ARBA" id="ARBA00023180"/>
    </source>
</evidence>
<evidence type="ECO:0000256" key="5">
    <source>
        <dbReference type="ARBA" id="ARBA00023136"/>
    </source>
</evidence>
<gene>
    <name evidence="11" type="ORF">MAR_014720</name>
</gene>
<keyword evidence="10" id="KW-0732">Signal</keyword>
<feature type="chain" id="PRO_5045229337" evidence="10">
    <location>
        <begin position="30"/>
        <end position="879"/>
    </location>
</feature>
<keyword evidence="12" id="KW-1185">Reference proteome</keyword>
<evidence type="ECO:0000256" key="10">
    <source>
        <dbReference type="SAM" id="SignalP"/>
    </source>
</evidence>
<evidence type="ECO:0000256" key="3">
    <source>
        <dbReference type="ARBA" id="ARBA00022692"/>
    </source>
</evidence>
<dbReference type="PANTHER" id="PTHR22730:SF1">
    <property type="entry name" value="PROMININ-LIKE PROTEIN"/>
    <property type="match status" value="1"/>
</dbReference>
<feature type="compositionally biased region" description="Basic and acidic residues" evidence="8">
    <location>
        <begin position="773"/>
        <end position="795"/>
    </location>
</feature>
<feature type="compositionally biased region" description="Basic and acidic residues" evidence="8">
    <location>
        <begin position="866"/>
        <end position="879"/>
    </location>
</feature>
<keyword evidence="3 9" id="KW-0812">Transmembrane</keyword>
<feature type="transmembrane region" description="Helical" evidence="9">
    <location>
        <begin position="119"/>
        <end position="152"/>
    </location>
</feature>
<feature type="signal peptide" evidence="10">
    <location>
        <begin position="1"/>
        <end position="29"/>
    </location>
</feature>
<feature type="region of interest" description="Disordered" evidence="8">
    <location>
        <begin position="771"/>
        <end position="795"/>
    </location>
</feature>
<name>A0ABY7FII3_MYAAR</name>
<evidence type="ECO:0000256" key="1">
    <source>
        <dbReference type="ARBA" id="ARBA00004141"/>
    </source>
</evidence>
<feature type="coiled-coil region" evidence="7">
    <location>
        <begin position="364"/>
        <end position="420"/>
    </location>
</feature>
<feature type="region of interest" description="Disordered" evidence="8">
    <location>
        <begin position="859"/>
        <end position="879"/>
    </location>
</feature>
<evidence type="ECO:0000256" key="4">
    <source>
        <dbReference type="ARBA" id="ARBA00022989"/>
    </source>
</evidence>
<feature type="transmembrane region" description="Helical" evidence="9">
    <location>
        <begin position="452"/>
        <end position="477"/>
    </location>
</feature>
<evidence type="ECO:0000256" key="8">
    <source>
        <dbReference type="SAM" id="MobiDB-lite"/>
    </source>
</evidence>
<evidence type="ECO:0000313" key="12">
    <source>
        <dbReference type="Proteomes" id="UP001164746"/>
    </source>
</evidence>
<dbReference type="InterPro" id="IPR008795">
    <property type="entry name" value="Prominin"/>
</dbReference>
<keyword evidence="5 9" id="KW-0472">Membrane</keyword>
<dbReference type="PANTHER" id="PTHR22730">
    <property type="entry name" value="PROMININ PROM PROTEIN"/>
    <property type="match status" value="1"/>
</dbReference>